<evidence type="ECO:0000256" key="5">
    <source>
        <dbReference type="ARBA" id="ARBA00023157"/>
    </source>
</evidence>
<name>A0A8S4RIE9_9NEOP</name>
<keyword evidence="2" id="KW-0378">Hydrolase</keyword>
<organism evidence="7 8">
    <name type="scientific">Pararge aegeria aegeria</name>
    <dbReference type="NCBI Taxonomy" id="348720"/>
    <lineage>
        <taxon>Eukaryota</taxon>
        <taxon>Metazoa</taxon>
        <taxon>Ecdysozoa</taxon>
        <taxon>Arthropoda</taxon>
        <taxon>Hexapoda</taxon>
        <taxon>Insecta</taxon>
        <taxon>Pterygota</taxon>
        <taxon>Neoptera</taxon>
        <taxon>Endopterygota</taxon>
        <taxon>Lepidoptera</taxon>
        <taxon>Glossata</taxon>
        <taxon>Ditrysia</taxon>
        <taxon>Papilionoidea</taxon>
        <taxon>Nymphalidae</taxon>
        <taxon>Satyrinae</taxon>
        <taxon>Satyrini</taxon>
        <taxon>Parargina</taxon>
        <taxon>Pararge</taxon>
    </lineage>
</organism>
<dbReference type="PROSITE" id="PS50240">
    <property type="entry name" value="TRYPSIN_DOM"/>
    <property type="match status" value="1"/>
</dbReference>
<evidence type="ECO:0000313" key="8">
    <source>
        <dbReference type="Proteomes" id="UP000838756"/>
    </source>
</evidence>
<dbReference type="Pfam" id="PF00089">
    <property type="entry name" value="Trypsin"/>
    <property type="match status" value="1"/>
</dbReference>
<dbReference type="EMBL" id="CAKXAJ010025255">
    <property type="protein sequence ID" value="CAH2237196.1"/>
    <property type="molecule type" value="Genomic_DNA"/>
</dbReference>
<evidence type="ECO:0000256" key="3">
    <source>
        <dbReference type="ARBA" id="ARBA00022825"/>
    </source>
</evidence>
<gene>
    <name evidence="7" type="primary">jg11169</name>
    <name evidence="7" type="ORF">PAEG_LOCUS14500</name>
</gene>
<protein>
    <submittedName>
        <fullName evidence="7">Jg11169 protein</fullName>
    </submittedName>
</protein>
<keyword evidence="8" id="KW-1185">Reference proteome</keyword>
<keyword evidence="3" id="KW-0720">Serine protease</keyword>
<evidence type="ECO:0000256" key="2">
    <source>
        <dbReference type="ARBA" id="ARBA00022801"/>
    </source>
</evidence>
<dbReference type="InterPro" id="IPR043504">
    <property type="entry name" value="Peptidase_S1_PA_chymotrypsin"/>
</dbReference>
<evidence type="ECO:0000313" key="7">
    <source>
        <dbReference type="EMBL" id="CAH2237196.1"/>
    </source>
</evidence>
<dbReference type="AlphaFoldDB" id="A0A8S4RIE9"/>
<dbReference type="Gene3D" id="2.40.10.10">
    <property type="entry name" value="Trypsin-like serine proteases"/>
    <property type="match status" value="1"/>
</dbReference>
<dbReference type="PANTHER" id="PTHR24276:SF97">
    <property type="entry name" value="GH13245P2-RELATED"/>
    <property type="match status" value="1"/>
</dbReference>
<dbReference type="InterPro" id="IPR050430">
    <property type="entry name" value="Peptidase_S1"/>
</dbReference>
<keyword evidence="1" id="KW-0645">Protease</keyword>
<sequence length="390" mass="43801">MFVVALKSVVAEGENEVKRGSFPFMAYLYYLDETILENDARFTRSAALISNDWLISSGDVSVKFPQKTLLARLGAVNIILILRPSNYTATQWWKTDISLLKTLLPFNNTLSVAPVILVSNSDIPYKNCYILVYASRDNVTERTLIQMTVELLPPTQEDCGNYYGKETMACANELDKNALTDPNFCQGNKGGPLICNNELIGLQTYVNDCKQPHLYQLVNAWEKFINCAAKGRFLTEPCSKVSIAITKDPPTPTLDTPRVSEIIDDTNSQSVHAESNTQFNKAVTENLSTLMVEEPTLTSEIGSKYSYEQTEINDRNEEQITTNTSVLIENYSHDTSTTEVTHNAEETVMDSTDERDRKNPIETQYQLVNGDALLNIPTLFHYLVTFVLVL</sequence>
<evidence type="ECO:0000259" key="6">
    <source>
        <dbReference type="PROSITE" id="PS50240"/>
    </source>
</evidence>
<evidence type="ECO:0000256" key="4">
    <source>
        <dbReference type="ARBA" id="ARBA00023145"/>
    </source>
</evidence>
<dbReference type="SUPFAM" id="SSF50494">
    <property type="entry name" value="Trypsin-like serine proteases"/>
    <property type="match status" value="1"/>
</dbReference>
<feature type="domain" description="Peptidase S1" evidence="6">
    <location>
        <begin position="10"/>
        <end position="230"/>
    </location>
</feature>
<dbReference type="GO" id="GO:0004252">
    <property type="term" value="F:serine-type endopeptidase activity"/>
    <property type="evidence" value="ECO:0007669"/>
    <property type="project" value="InterPro"/>
</dbReference>
<evidence type="ECO:0000256" key="1">
    <source>
        <dbReference type="ARBA" id="ARBA00022670"/>
    </source>
</evidence>
<dbReference type="InterPro" id="IPR009003">
    <property type="entry name" value="Peptidase_S1_PA"/>
</dbReference>
<keyword evidence="4" id="KW-0865">Zymogen</keyword>
<proteinExistence type="predicted"/>
<reference evidence="7" key="1">
    <citation type="submission" date="2022-03" db="EMBL/GenBank/DDBJ databases">
        <authorList>
            <person name="Lindestad O."/>
        </authorList>
    </citation>
    <scope>NUCLEOTIDE SEQUENCE</scope>
</reference>
<dbReference type="GO" id="GO:0006508">
    <property type="term" value="P:proteolysis"/>
    <property type="evidence" value="ECO:0007669"/>
    <property type="project" value="UniProtKB-KW"/>
</dbReference>
<dbReference type="InterPro" id="IPR001254">
    <property type="entry name" value="Trypsin_dom"/>
</dbReference>
<dbReference type="Proteomes" id="UP000838756">
    <property type="component" value="Unassembled WGS sequence"/>
</dbReference>
<comment type="caution">
    <text evidence="7">The sequence shown here is derived from an EMBL/GenBank/DDBJ whole genome shotgun (WGS) entry which is preliminary data.</text>
</comment>
<keyword evidence="5" id="KW-1015">Disulfide bond</keyword>
<dbReference type="OrthoDB" id="7448293at2759"/>
<dbReference type="PANTHER" id="PTHR24276">
    <property type="entry name" value="POLYSERASE-RELATED"/>
    <property type="match status" value="1"/>
</dbReference>
<accession>A0A8S4RIE9</accession>
<dbReference type="SMART" id="SM00020">
    <property type="entry name" value="Tryp_SPc"/>
    <property type="match status" value="1"/>
</dbReference>